<feature type="binding site" evidence="7">
    <location>
        <position position="150"/>
    </location>
    <ligand>
        <name>chlorophyll a</name>
        <dbReference type="ChEBI" id="CHEBI:58416"/>
        <label>3</label>
    </ligand>
</feature>
<feature type="binding site" evidence="7">
    <location>
        <position position="153"/>
    </location>
    <ligand>
        <name>chlorophyll a</name>
        <dbReference type="ChEBI" id="CHEBI:58416"/>
        <label>1</label>
    </ligand>
</feature>
<feature type="binding site" evidence="7">
    <location>
        <position position="52"/>
    </location>
    <ligand>
        <name>chlorophyll a</name>
        <dbReference type="ChEBI" id="CHEBI:58416"/>
        <label>1</label>
    </ligand>
</feature>
<proteinExistence type="inferred from homology"/>
<dbReference type="InterPro" id="IPR022796">
    <property type="entry name" value="Chloroa_b-bind"/>
</dbReference>
<reference evidence="8" key="1">
    <citation type="submission" date="2021-01" db="EMBL/GenBank/DDBJ databases">
        <authorList>
            <person name="Corre E."/>
            <person name="Pelletier E."/>
            <person name="Niang G."/>
            <person name="Scheremetjew M."/>
            <person name="Finn R."/>
            <person name="Kale V."/>
            <person name="Holt S."/>
            <person name="Cochrane G."/>
            <person name="Meng A."/>
            <person name="Brown T."/>
            <person name="Cohen L."/>
        </authorList>
    </citation>
    <scope>NUCLEOTIDE SEQUENCE</scope>
    <source>
        <strain evidence="8">RCC1693</strain>
    </source>
</reference>
<feature type="binding site" evidence="7">
    <location>
        <position position="55"/>
    </location>
    <ligand>
        <name>chlorophyll a</name>
        <dbReference type="ChEBI" id="CHEBI:58416"/>
        <label>1</label>
    </ligand>
</feature>
<name>A0A7S2BRG7_9STRA</name>
<dbReference type="InterPro" id="IPR001344">
    <property type="entry name" value="Chloro_AB-bd_pln"/>
</dbReference>
<dbReference type="Pfam" id="PF00504">
    <property type="entry name" value="Chloroa_b-bind"/>
    <property type="match status" value="1"/>
</dbReference>
<evidence type="ECO:0000313" key="8">
    <source>
        <dbReference type="EMBL" id="CAD9404663.1"/>
    </source>
</evidence>
<feature type="binding site" description="axial binding residue" evidence="7">
    <location>
        <position position="116"/>
    </location>
    <ligand>
        <name>chlorophyll b</name>
        <dbReference type="ChEBI" id="CHEBI:61721"/>
        <label>1</label>
    </ligand>
    <ligandPart>
        <name>Mg</name>
        <dbReference type="ChEBI" id="CHEBI:25107"/>
    </ligandPart>
</feature>
<protein>
    <recommendedName>
        <fullName evidence="9">Chlorophyll a-b binding protein, chloroplastic</fullName>
    </recommendedName>
</protein>
<feature type="binding site" evidence="7">
    <location>
        <position position="155"/>
    </location>
    <ligand>
        <name>chlorophyll a</name>
        <dbReference type="ChEBI" id="CHEBI:58416"/>
        <label>1</label>
    </ligand>
</feature>
<sequence length="188" mass="20187">MGAPVAHRAARSGAISMVVEEELGCTRPLGVWDPQGFITKEPEKFARRRAVERKHGRIAMAAVVGLITHEAGIEFPGYLSKTNDIKFSDVRDGIYGILDVPPAGIAQIIIFIGLLETVVWDGFNYSGDYGTGYFGKKLEGEEKVAKLNIELNNGRAAMAGILGAMADEFITGTTFAEKISAGTWPIGA</sequence>
<organism evidence="8">
    <name type="scientific">Florenciella parvula</name>
    <dbReference type="NCBI Taxonomy" id="236787"/>
    <lineage>
        <taxon>Eukaryota</taxon>
        <taxon>Sar</taxon>
        <taxon>Stramenopiles</taxon>
        <taxon>Ochrophyta</taxon>
        <taxon>Dictyochophyceae</taxon>
        <taxon>Florenciellales</taxon>
        <taxon>Florenciella</taxon>
    </lineage>
</organism>
<dbReference type="GO" id="GO:0009765">
    <property type="term" value="P:photosynthesis, light harvesting"/>
    <property type="evidence" value="ECO:0007669"/>
    <property type="project" value="InterPro"/>
</dbReference>
<dbReference type="PANTHER" id="PTHR21649">
    <property type="entry name" value="CHLOROPHYLL A/B BINDING PROTEIN"/>
    <property type="match status" value="1"/>
</dbReference>
<evidence type="ECO:0000256" key="1">
    <source>
        <dbReference type="ARBA" id="ARBA00004022"/>
    </source>
</evidence>
<dbReference type="Gene3D" id="1.10.3460.10">
    <property type="entry name" value="Chlorophyll a/b binding protein domain"/>
    <property type="match status" value="1"/>
</dbReference>
<evidence type="ECO:0000256" key="5">
    <source>
        <dbReference type="ARBA" id="ARBA00022531"/>
    </source>
</evidence>
<comment type="function">
    <text evidence="1">The light-harvesting complex (LHC) functions as a light receptor, it captures and delivers excitation energy to photosystems with which it is closely associated. Energy is transferred from the carotenoid and chlorophyll C (or B) to chlorophyll A and the photosynthetic reaction centers where it is used to synthesize ATP and reducing power.</text>
</comment>
<evidence type="ECO:0000256" key="4">
    <source>
        <dbReference type="ARBA" id="ARBA00022528"/>
    </source>
</evidence>
<keyword evidence="6" id="KW-0934">Plastid</keyword>
<keyword evidence="7" id="KW-0157">Chromophore</keyword>
<dbReference type="GO" id="GO:0016020">
    <property type="term" value="C:membrane"/>
    <property type="evidence" value="ECO:0007669"/>
    <property type="project" value="InterPro"/>
</dbReference>
<dbReference type="SUPFAM" id="SSF103511">
    <property type="entry name" value="Chlorophyll a-b binding protein"/>
    <property type="match status" value="1"/>
</dbReference>
<accession>A0A7S2BRG7</accession>
<keyword evidence="5" id="KW-0602">Photosynthesis</keyword>
<evidence type="ECO:0000256" key="3">
    <source>
        <dbReference type="ARBA" id="ARBA00005933"/>
    </source>
</evidence>
<dbReference type="GO" id="GO:0016168">
    <property type="term" value="F:chlorophyll binding"/>
    <property type="evidence" value="ECO:0007669"/>
    <property type="project" value="UniProtKB-KW"/>
</dbReference>
<feature type="binding site" description="axial binding residue" evidence="7">
    <location>
        <position position="57"/>
    </location>
    <ligand>
        <name>chlorophyll b</name>
        <dbReference type="ChEBI" id="CHEBI:61721"/>
        <label>1</label>
    </ligand>
    <ligandPart>
        <name>Mg</name>
        <dbReference type="ChEBI" id="CHEBI:25107"/>
    </ligandPart>
</feature>
<comment type="subcellular location">
    <subcellularLocation>
        <location evidence="2">Plastid</location>
        <location evidence="2">Chloroplast</location>
    </subcellularLocation>
</comment>
<keyword evidence="4" id="KW-0150">Chloroplast</keyword>
<evidence type="ECO:0000256" key="7">
    <source>
        <dbReference type="PIRSR" id="PIRSR601344-1"/>
    </source>
</evidence>
<feature type="binding site" evidence="7">
    <location>
        <position position="32"/>
    </location>
    <ligand>
        <name>chlorophyll a</name>
        <dbReference type="ChEBI" id="CHEBI:58416"/>
        <label>1</label>
    </ligand>
</feature>
<keyword evidence="7" id="KW-0148">Chlorophyll</keyword>
<evidence type="ECO:0000256" key="6">
    <source>
        <dbReference type="ARBA" id="ARBA00022640"/>
    </source>
</evidence>
<evidence type="ECO:0000256" key="2">
    <source>
        <dbReference type="ARBA" id="ARBA00004229"/>
    </source>
</evidence>
<dbReference type="AlphaFoldDB" id="A0A7S2BRG7"/>
<dbReference type="EMBL" id="HBGT01010742">
    <property type="protein sequence ID" value="CAD9404663.1"/>
    <property type="molecule type" value="Transcribed_RNA"/>
</dbReference>
<gene>
    <name evidence="8" type="ORF">FPAR1323_LOCUS5871</name>
</gene>
<evidence type="ECO:0008006" key="9">
    <source>
        <dbReference type="Google" id="ProtNLM"/>
    </source>
</evidence>
<dbReference type="GO" id="GO:0009507">
    <property type="term" value="C:chloroplast"/>
    <property type="evidence" value="ECO:0007669"/>
    <property type="project" value="UniProtKB-SubCell"/>
</dbReference>
<comment type="similarity">
    <text evidence="3">Belongs to the fucoxanthin chlorophyll protein family.</text>
</comment>